<keyword evidence="2" id="KW-0378">Hydrolase</keyword>
<dbReference type="GO" id="GO:0016787">
    <property type="term" value="F:hydrolase activity"/>
    <property type="evidence" value="ECO:0007669"/>
    <property type="project" value="UniProtKB-KW"/>
</dbReference>
<accession>A0A0P9XE20</accession>
<dbReference type="PATRIC" id="fig|251707.3.peg.5096"/>
<dbReference type="Proteomes" id="UP000050562">
    <property type="component" value="Unassembled WGS sequence"/>
</dbReference>
<gene>
    <name evidence="2" type="ORF">ALO52_03889</name>
</gene>
<comment type="caution">
    <text evidence="2">The sequence shown here is derived from an EMBL/GenBank/DDBJ whole genome shotgun (WGS) entry which is preliminary data.</text>
</comment>
<dbReference type="Pfam" id="PF01738">
    <property type="entry name" value="DLH"/>
    <property type="match status" value="1"/>
</dbReference>
<organism evidence="2 3">
    <name type="scientific">Pseudomonas syringae pv. primulae</name>
    <dbReference type="NCBI Taxonomy" id="251707"/>
    <lineage>
        <taxon>Bacteria</taxon>
        <taxon>Pseudomonadati</taxon>
        <taxon>Pseudomonadota</taxon>
        <taxon>Gammaproteobacteria</taxon>
        <taxon>Pseudomonadales</taxon>
        <taxon>Pseudomonadaceae</taxon>
        <taxon>Pseudomonas</taxon>
    </lineage>
</organism>
<dbReference type="SUPFAM" id="SSF53474">
    <property type="entry name" value="alpha/beta-Hydrolases"/>
    <property type="match status" value="1"/>
</dbReference>
<sequence>MSSKITVRSVVHQIDGQPYESRLVYDASATSSRPGLLMAPNWMGVSEGAEDIAKAVAEQGYVVLLADLYGQKIRPANGDEAGAAMMPLKDDRALLRKRMQAGLDLLLSQAGVSLDAKRIATFGFCFGGCCSLELARSGADVKAAISFHGTLDTPNPGDASNIKGSVLVLNGASDPMVPKEQQLAFEDEMNAANVDWQLHNYGGAFHSFTDPHANVPGKMMYDAKVAARAFKSMHDLLSEVFNQK</sequence>
<evidence type="ECO:0000313" key="2">
    <source>
        <dbReference type="EMBL" id="KPY32636.1"/>
    </source>
</evidence>
<dbReference type="InterPro" id="IPR050261">
    <property type="entry name" value="FrsA_esterase"/>
</dbReference>
<feature type="domain" description="Dienelactone hydrolase" evidence="1">
    <location>
        <begin position="30"/>
        <end position="240"/>
    </location>
</feature>
<dbReference type="EMBL" id="LJRC01000228">
    <property type="protein sequence ID" value="KPY32636.1"/>
    <property type="molecule type" value="Genomic_DNA"/>
</dbReference>
<dbReference type="Gene3D" id="3.40.50.1820">
    <property type="entry name" value="alpha/beta hydrolase"/>
    <property type="match status" value="1"/>
</dbReference>
<dbReference type="AlphaFoldDB" id="A0A0P9XE20"/>
<dbReference type="InterPro" id="IPR002925">
    <property type="entry name" value="Dienelactn_hydro"/>
</dbReference>
<reference evidence="2 3" key="1">
    <citation type="submission" date="2015-09" db="EMBL/GenBank/DDBJ databases">
        <title>Genome announcement of multiple Pseudomonas syringae strains.</title>
        <authorList>
            <person name="Thakur S."/>
            <person name="Wang P.W."/>
            <person name="Gong Y."/>
            <person name="Weir B.S."/>
            <person name="Guttman D.S."/>
        </authorList>
    </citation>
    <scope>NUCLEOTIDE SEQUENCE [LARGE SCALE GENOMIC DNA]</scope>
    <source>
        <strain evidence="2 3">ICMP3956</strain>
    </source>
</reference>
<proteinExistence type="predicted"/>
<dbReference type="InterPro" id="IPR029058">
    <property type="entry name" value="AB_hydrolase_fold"/>
</dbReference>
<name>A0A0P9XE20_9PSED</name>
<dbReference type="PANTHER" id="PTHR22946:SF4">
    <property type="entry name" value="ESTERASE FRSA"/>
    <property type="match status" value="1"/>
</dbReference>
<evidence type="ECO:0000259" key="1">
    <source>
        <dbReference type="Pfam" id="PF01738"/>
    </source>
</evidence>
<protein>
    <submittedName>
        <fullName evidence="2">Dienelactone hydrolase</fullName>
    </submittedName>
</protein>
<dbReference type="RefSeq" id="WP_057410403.1">
    <property type="nucleotide sequence ID" value="NZ_LJRC01000228.1"/>
</dbReference>
<evidence type="ECO:0000313" key="3">
    <source>
        <dbReference type="Proteomes" id="UP000050562"/>
    </source>
</evidence>
<dbReference type="PANTHER" id="PTHR22946">
    <property type="entry name" value="DIENELACTONE HYDROLASE DOMAIN-CONTAINING PROTEIN-RELATED"/>
    <property type="match status" value="1"/>
</dbReference>